<dbReference type="RefSeq" id="WP_157859250.1">
    <property type="nucleotide sequence ID" value="NZ_JBIRWE010000020.1"/>
</dbReference>
<accession>A0ABW7UZX4</accession>
<evidence type="ECO:0000313" key="3">
    <source>
        <dbReference type="EMBL" id="MFI1967441.1"/>
    </source>
</evidence>
<dbReference type="SUPFAM" id="SSF56112">
    <property type="entry name" value="Protein kinase-like (PK-like)"/>
    <property type="match status" value="1"/>
</dbReference>
<evidence type="ECO:0000259" key="2">
    <source>
        <dbReference type="Pfam" id="PF01636"/>
    </source>
</evidence>
<feature type="domain" description="Aminoglycoside phosphotransferase" evidence="2">
    <location>
        <begin position="78"/>
        <end position="281"/>
    </location>
</feature>
<name>A0ABW7UZX4_9ACTN</name>
<dbReference type="EMBL" id="JBIRWE010000020">
    <property type="protein sequence ID" value="MFI1967441.1"/>
    <property type="molecule type" value="Genomic_DNA"/>
</dbReference>
<evidence type="ECO:0000313" key="4">
    <source>
        <dbReference type="Proteomes" id="UP001611548"/>
    </source>
</evidence>
<gene>
    <name evidence="3" type="ORF">ACH429_25545</name>
</gene>
<protein>
    <submittedName>
        <fullName evidence="3">Aminoglycoside phosphotransferase family protein</fullName>
        <ecNumber evidence="3">2.7.1.-</ecNumber>
    </submittedName>
</protein>
<keyword evidence="3" id="KW-0808">Transferase</keyword>
<dbReference type="InterPro" id="IPR011009">
    <property type="entry name" value="Kinase-like_dom_sf"/>
</dbReference>
<comment type="caution">
    <text evidence="3">The sequence shown here is derived from an EMBL/GenBank/DDBJ whole genome shotgun (WGS) entry which is preliminary data.</text>
</comment>
<evidence type="ECO:0000256" key="1">
    <source>
        <dbReference type="SAM" id="MobiDB-lite"/>
    </source>
</evidence>
<dbReference type="Proteomes" id="UP001611548">
    <property type="component" value="Unassembled WGS sequence"/>
</dbReference>
<organism evidence="3 4">
    <name type="scientific">Streptomyces pathocidini</name>
    <dbReference type="NCBI Taxonomy" id="1650571"/>
    <lineage>
        <taxon>Bacteria</taxon>
        <taxon>Bacillati</taxon>
        <taxon>Actinomycetota</taxon>
        <taxon>Actinomycetes</taxon>
        <taxon>Kitasatosporales</taxon>
        <taxon>Streptomycetaceae</taxon>
        <taxon>Streptomyces</taxon>
    </lineage>
</organism>
<dbReference type="Gene3D" id="3.90.1200.10">
    <property type="match status" value="1"/>
</dbReference>
<feature type="region of interest" description="Disordered" evidence="1">
    <location>
        <begin position="461"/>
        <end position="509"/>
    </location>
</feature>
<dbReference type="InterPro" id="IPR002575">
    <property type="entry name" value="Aminoglycoside_PTrfase"/>
</dbReference>
<dbReference type="Pfam" id="PF01636">
    <property type="entry name" value="APH"/>
    <property type="match status" value="1"/>
</dbReference>
<sequence length="509" mass="55634">MGNNPLQESLDEALKRAALLRALDSIPTEKIHEIINSLPRAGTRKDIGEFSRQALGIDEPLTAQLIGGPGCKGRSGAPVFLIRNTSGRVVAVTKVFPNGMLEEFVRELSALERMKSLGFDFQVAGALGAGSIVDENLPEGVVVYELAPGSPFDDLMITAAKSSSPEARSESLQKLTEAVKAAGKQLARLHSLPAGSGGAPDDSRIESRRRAARQALEKIKQNRDILSKAGVDVDTLVNQFQNVIDQSVEKPGWGALTHGDTSPGNIFWDDQKGVTFIDFGSVYKSMDSNGNPAGFAEIDVAIFLQETKSASLKFGLTIEEAGTLTDSFLNSYQSTTETPIVLSEPLVRLLYVRPQFDGILKAINKLSEVDLDDLEEVRGTWSDEPNGIRVSEIHATLDTLKQSLDIRLQTRGKTSDPYADIEIEDSLDRMGDVSETEVAEALGDSSRQEIAKLVKQLQETGDTRERERLSEAIDEQRNKVVELERRASEETEGKRQEDAEETIREIEAV</sequence>
<dbReference type="EC" id="2.7.1.-" evidence="3"/>
<dbReference type="GO" id="GO:0016740">
    <property type="term" value="F:transferase activity"/>
    <property type="evidence" value="ECO:0007669"/>
    <property type="project" value="UniProtKB-KW"/>
</dbReference>
<proteinExistence type="predicted"/>
<keyword evidence="4" id="KW-1185">Reference proteome</keyword>
<reference evidence="3 4" key="1">
    <citation type="submission" date="2024-10" db="EMBL/GenBank/DDBJ databases">
        <title>The Natural Products Discovery Center: Release of the First 8490 Sequenced Strains for Exploring Actinobacteria Biosynthetic Diversity.</title>
        <authorList>
            <person name="Kalkreuter E."/>
            <person name="Kautsar S.A."/>
            <person name="Yang D."/>
            <person name="Bader C.D."/>
            <person name="Teijaro C.N."/>
            <person name="Fluegel L."/>
            <person name="Davis C.M."/>
            <person name="Simpson J.R."/>
            <person name="Lauterbach L."/>
            <person name="Steele A.D."/>
            <person name="Gui C."/>
            <person name="Meng S."/>
            <person name="Li G."/>
            <person name="Viehrig K."/>
            <person name="Ye F."/>
            <person name="Su P."/>
            <person name="Kiefer A.F."/>
            <person name="Nichols A."/>
            <person name="Cepeda A.J."/>
            <person name="Yan W."/>
            <person name="Fan B."/>
            <person name="Jiang Y."/>
            <person name="Adhikari A."/>
            <person name="Zheng C.-J."/>
            <person name="Schuster L."/>
            <person name="Cowan T.M."/>
            <person name="Smanski M.J."/>
            <person name="Chevrette M.G."/>
            <person name="De Carvalho L.P.S."/>
            <person name="Shen B."/>
        </authorList>
    </citation>
    <scope>NUCLEOTIDE SEQUENCE [LARGE SCALE GENOMIC DNA]</scope>
    <source>
        <strain evidence="3 4">NPDC020327</strain>
    </source>
</reference>